<protein>
    <recommendedName>
        <fullName evidence="7">Fe2OG dioxygenase domain-containing protein</fullName>
    </recommendedName>
</protein>
<dbReference type="AlphaFoldDB" id="A0AAD8KC47"/>
<feature type="domain" description="Fe2OG dioxygenase" evidence="7">
    <location>
        <begin position="177"/>
        <end position="289"/>
    </location>
</feature>
<gene>
    <name evidence="8" type="ORF">QVD17_29429</name>
</gene>
<keyword evidence="3" id="KW-0223">Dioxygenase</keyword>
<organism evidence="8 9">
    <name type="scientific">Tagetes erecta</name>
    <name type="common">African marigold</name>
    <dbReference type="NCBI Taxonomy" id="13708"/>
    <lineage>
        <taxon>Eukaryota</taxon>
        <taxon>Viridiplantae</taxon>
        <taxon>Streptophyta</taxon>
        <taxon>Embryophyta</taxon>
        <taxon>Tracheophyta</taxon>
        <taxon>Spermatophyta</taxon>
        <taxon>Magnoliopsida</taxon>
        <taxon>eudicotyledons</taxon>
        <taxon>Gunneridae</taxon>
        <taxon>Pentapetalae</taxon>
        <taxon>asterids</taxon>
        <taxon>campanulids</taxon>
        <taxon>Asterales</taxon>
        <taxon>Asteraceae</taxon>
        <taxon>Asteroideae</taxon>
        <taxon>Heliantheae alliance</taxon>
        <taxon>Tageteae</taxon>
        <taxon>Tagetes</taxon>
    </lineage>
</organism>
<dbReference type="PROSITE" id="PS51471">
    <property type="entry name" value="FE2OG_OXY"/>
    <property type="match status" value="1"/>
</dbReference>
<feature type="binding site" evidence="6">
    <location>
        <position position="255"/>
    </location>
    <ligand>
        <name>Fe cation</name>
        <dbReference type="ChEBI" id="CHEBI:24875"/>
        <note>catalytic</note>
    </ligand>
</feature>
<evidence type="ECO:0000256" key="1">
    <source>
        <dbReference type="ARBA" id="ARBA00007879"/>
    </source>
</evidence>
<comment type="cofactor">
    <cofactor evidence="6">
        <name>Fe(2+)</name>
        <dbReference type="ChEBI" id="CHEBI:29033"/>
    </cofactor>
    <text evidence="6">Binds 1 Fe(2+) ion per subunit.</text>
</comment>
<comment type="similarity">
    <text evidence="1">Belongs to the alkB family.</text>
</comment>
<dbReference type="EMBL" id="JAUHHV010000007">
    <property type="protein sequence ID" value="KAK1419964.1"/>
    <property type="molecule type" value="Genomic_DNA"/>
</dbReference>
<evidence type="ECO:0000256" key="2">
    <source>
        <dbReference type="ARBA" id="ARBA00022723"/>
    </source>
</evidence>
<dbReference type="PANTHER" id="PTHR16557:SF10">
    <property type="entry name" value="2-OXOGLUTARATE-DEPENDENT DIOXYGENASE FAMILY PROTEIN"/>
    <property type="match status" value="1"/>
</dbReference>
<dbReference type="GO" id="GO:0005737">
    <property type="term" value="C:cytoplasm"/>
    <property type="evidence" value="ECO:0007669"/>
    <property type="project" value="TreeGrafter"/>
</dbReference>
<feature type="binding site" evidence="6">
    <location>
        <position position="197"/>
    </location>
    <ligand>
        <name>Fe cation</name>
        <dbReference type="ChEBI" id="CHEBI:24875"/>
        <note>catalytic</note>
    </ligand>
</feature>
<dbReference type="InterPro" id="IPR027450">
    <property type="entry name" value="AlkB-like"/>
</dbReference>
<evidence type="ECO:0000313" key="9">
    <source>
        <dbReference type="Proteomes" id="UP001229421"/>
    </source>
</evidence>
<dbReference type="SUPFAM" id="SSF51197">
    <property type="entry name" value="Clavaminate synthase-like"/>
    <property type="match status" value="1"/>
</dbReference>
<dbReference type="GO" id="GO:0035515">
    <property type="term" value="F:oxidative RNA demethylase activity"/>
    <property type="evidence" value="ECO:0007669"/>
    <property type="project" value="TreeGrafter"/>
</dbReference>
<keyword evidence="9" id="KW-1185">Reference proteome</keyword>
<dbReference type="Proteomes" id="UP001229421">
    <property type="component" value="Unassembled WGS sequence"/>
</dbReference>
<evidence type="ECO:0000256" key="4">
    <source>
        <dbReference type="ARBA" id="ARBA00023002"/>
    </source>
</evidence>
<dbReference type="Gene3D" id="2.60.120.590">
    <property type="entry name" value="Alpha-ketoglutarate-dependent dioxygenase AlkB-like"/>
    <property type="match status" value="1"/>
</dbReference>
<evidence type="ECO:0000256" key="6">
    <source>
        <dbReference type="PIRSR" id="PIRSR604574-2"/>
    </source>
</evidence>
<evidence type="ECO:0000256" key="5">
    <source>
        <dbReference type="ARBA" id="ARBA00023004"/>
    </source>
</evidence>
<evidence type="ECO:0000259" key="7">
    <source>
        <dbReference type="PROSITE" id="PS51471"/>
    </source>
</evidence>
<keyword evidence="5 6" id="KW-0408">Iron</keyword>
<dbReference type="InterPro" id="IPR005123">
    <property type="entry name" value="Oxoglu/Fe-dep_dioxygenase_dom"/>
</dbReference>
<dbReference type="PANTHER" id="PTHR16557">
    <property type="entry name" value="ALKYLATED DNA REPAIR PROTEIN ALKB-RELATED"/>
    <property type="match status" value="1"/>
</dbReference>
<dbReference type="GO" id="GO:0035513">
    <property type="term" value="P:oxidative RNA demethylation"/>
    <property type="evidence" value="ECO:0007669"/>
    <property type="project" value="TreeGrafter"/>
</dbReference>
<comment type="caution">
    <text evidence="8">The sequence shown here is derived from an EMBL/GenBank/DDBJ whole genome shotgun (WGS) entry which is preliminary data.</text>
</comment>
<keyword evidence="2 6" id="KW-0479">Metal-binding</keyword>
<evidence type="ECO:0000256" key="3">
    <source>
        <dbReference type="ARBA" id="ARBA00022964"/>
    </source>
</evidence>
<dbReference type="GO" id="GO:0035516">
    <property type="term" value="F:broad specificity oxidative DNA demethylase activity"/>
    <property type="evidence" value="ECO:0007669"/>
    <property type="project" value="TreeGrafter"/>
</dbReference>
<dbReference type="GO" id="GO:0008198">
    <property type="term" value="F:ferrous iron binding"/>
    <property type="evidence" value="ECO:0007669"/>
    <property type="project" value="TreeGrafter"/>
</dbReference>
<reference evidence="8" key="1">
    <citation type="journal article" date="2023" name="bioRxiv">
        <title>Improved chromosome-level genome assembly for marigold (Tagetes erecta).</title>
        <authorList>
            <person name="Jiang F."/>
            <person name="Yuan L."/>
            <person name="Wang S."/>
            <person name="Wang H."/>
            <person name="Xu D."/>
            <person name="Wang A."/>
            <person name="Fan W."/>
        </authorList>
    </citation>
    <scope>NUCLEOTIDE SEQUENCE</scope>
    <source>
        <strain evidence="8">WSJ</strain>
        <tissue evidence="8">Leaf</tissue>
    </source>
</reference>
<keyword evidence="4" id="KW-0560">Oxidoreductase</keyword>
<evidence type="ECO:0000313" key="8">
    <source>
        <dbReference type="EMBL" id="KAK1419964.1"/>
    </source>
</evidence>
<sequence length="289" mass="32431">MMKPSSSFYRSIKHIISSSSFSSFGDVRGCSLVMLRHYTNVTDIQDDTEPFSLIDPNRIPGLGDTWRDENMSCEILRPGMILLKNYVNILGQTGIINTCQKWGVGPAGFYEPKNQYGHELRRHITSFGKNWDPLTGYNNPYRSDGSEPPAIPYELVHLTKTAIEVAQSYMDELPSMYPDTCLVSHYSTCGRLGLHQDSDESVDSLKKGLPVVSISVGDAAEFWYGDTRDENKLRNVILDTGDVLIFGGKSRLIFHGVKRILPGYSVNTIEIAKVVMIRPGRLNLTLKQF</sequence>
<feature type="binding site" evidence="6">
    <location>
        <position position="195"/>
    </location>
    <ligand>
        <name>Fe cation</name>
        <dbReference type="ChEBI" id="CHEBI:24875"/>
        <note>catalytic</note>
    </ligand>
</feature>
<dbReference type="InterPro" id="IPR004574">
    <property type="entry name" value="Alkb"/>
</dbReference>
<name>A0AAD8KC47_TARER</name>
<proteinExistence type="inferred from homology"/>
<accession>A0AAD8KC47</accession>
<dbReference type="InterPro" id="IPR037151">
    <property type="entry name" value="AlkB-like_sf"/>
</dbReference>
<dbReference type="Pfam" id="PF13532">
    <property type="entry name" value="2OG-FeII_Oxy_2"/>
    <property type="match status" value="1"/>
</dbReference>